<sequence length="72" mass="8167">MKDPIRSLKEWLAQDLSRSFVYKCGTNTAQWCVELRSRNVAVEVGSPGDFTELVHTALDSFDMASKRLGQEF</sequence>
<protein>
    <submittedName>
        <fullName evidence="1">Uncharacterized protein</fullName>
    </submittedName>
</protein>
<proteinExistence type="predicted"/>
<organism evidence="1">
    <name type="scientific">marine sediment metagenome</name>
    <dbReference type="NCBI Taxonomy" id="412755"/>
    <lineage>
        <taxon>unclassified sequences</taxon>
        <taxon>metagenomes</taxon>
        <taxon>ecological metagenomes</taxon>
    </lineage>
</organism>
<reference evidence="1" key="1">
    <citation type="journal article" date="2015" name="Nature">
        <title>Complex archaea that bridge the gap between prokaryotes and eukaryotes.</title>
        <authorList>
            <person name="Spang A."/>
            <person name="Saw J.H."/>
            <person name="Jorgensen S.L."/>
            <person name="Zaremba-Niedzwiedzka K."/>
            <person name="Martijn J."/>
            <person name="Lind A.E."/>
            <person name="van Eijk R."/>
            <person name="Schleper C."/>
            <person name="Guy L."/>
            <person name="Ettema T.J."/>
        </authorList>
    </citation>
    <scope>NUCLEOTIDE SEQUENCE</scope>
</reference>
<comment type="caution">
    <text evidence="1">The sequence shown here is derived from an EMBL/GenBank/DDBJ whole genome shotgun (WGS) entry which is preliminary data.</text>
</comment>
<dbReference type="AlphaFoldDB" id="A0A0F9S4H5"/>
<accession>A0A0F9S4H5</accession>
<dbReference type="EMBL" id="LAZR01000816">
    <property type="protein sequence ID" value="KKN57167.1"/>
    <property type="molecule type" value="Genomic_DNA"/>
</dbReference>
<name>A0A0F9S4H5_9ZZZZ</name>
<gene>
    <name evidence="1" type="ORF">LCGC14_0564950</name>
</gene>
<evidence type="ECO:0000313" key="1">
    <source>
        <dbReference type="EMBL" id="KKN57167.1"/>
    </source>
</evidence>